<sequence length="50" mass="5828">MNPNIIPFKIAPLSPFYGKTEEMYCDKKKCCKKFKKGKRCKKCPGRLKMA</sequence>
<organism evidence="1 2">
    <name type="scientific">Kaistella montana</name>
    <dbReference type="NCBI Taxonomy" id="1849733"/>
    <lineage>
        <taxon>Bacteria</taxon>
        <taxon>Pseudomonadati</taxon>
        <taxon>Bacteroidota</taxon>
        <taxon>Flavobacteriia</taxon>
        <taxon>Flavobacteriales</taxon>
        <taxon>Weeksellaceae</taxon>
        <taxon>Chryseobacterium group</taxon>
        <taxon>Kaistella</taxon>
    </lineage>
</organism>
<evidence type="ECO:0000313" key="2">
    <source>
        <dbReference type="Proteomes" id="UP001597394"/>
    </source>
</evidence>
<keyword evidence="2" id="KW-1185">Reference proteome</keyword>
<reference evidence="2" key="1">
    <citation type="journal article" date="2019" name="Int. J. Syst. Evol. Microbiol.">
        <title>The Global Catalogue of Microorganisms (GCM) 10K type strain sequencing project: providing services to taxonomists for standard genome sequencing and annotation.</title>
        <authorList>
            <consortium name="The Broad Institute Genomics Platform"/>
            <consortium name="The Broad Institute Genome Sequencing Center for Infectious Disease"/>
            <person name="Wu L."/>
            <person name="Ma J."/>
        </authorList>
    </citation>
    <scope>NUCLEOTIDE SEQUENCE [LARGE SCALE GENOMIC DNA]</scope>
    <source>
        <strain evidence="2">KCTC 52204</strain>
    </source>
</reference>
<protein>
    <submittedName>
        <fullName evidence="1">Uncharacterized protein</fullName>
    </submittedName>
</protein>
<comment type="caution">
    <text evidence="1">The sequence shown here is derived from an EMBL/GenBank/DDBJ whole genome shotgun (WGS) entry which is preliminary data.</text>
</comment>
<dbReference type="Proteomes" id="UP001597394">
    <property type="component" value="Unassembled WGS sequence"/>
</dbReference>
<proteinExistence type="predicted"/>
<accession>A0ABW5K7E4</accession>
<name>A0ABW5K7E4_9FLAO</name>
<dbReference type="RefSeq" id="WP_255927280.1">
    <property type="nucleotide sequence ID" value="NZ_JANFQP010000001.1"/>
</dbReference>
<gene>
    <name evidence="1" type="ORF">ACFSO8_02630</name>
</gene>
<dbReference type="EMBL" id="JBHULG010000001">
    <property type="protein sequence ID" value="MFD2544348.1"/>
    <property type="molecule type" value="Genomic_DNA"/>
</dbReference>
<evidence type="ECO:0000313" key="1">
    <source>
        <dbReference type="EMBL" id="MFD2544348.1"/>
    </source>
</evidence>